<keyword evidence="1" id="KW-0805">Transcription regulation</keyword>
<dbReference type="SUPFAM" id="SSF55781">
    <property type="entry name" value="GAF domain-like"/>
    <property type="match status" value="1"/>
</dbReference>
<dbReference type="InterPro" id="IPR050707">
    <property type="entry name" value="HTH_MetabolicPath_Reg"/>
</dbReference>
<dbReference type="PANTHER" id="PTHR30136">
    <property type="entry name" value="HELIX-TURN-HELIX TRANSCRIPTIONAL REGULATOR, ICLR FAMILY"/>
    <property type="match status" value="1"/>
</dbReference>
<dbReference type="Proteomes" id="UP000249008">
    <property type="component" value="Chromosome 1"/>
</dbReference>
<dbReference type="Pfam" id="PF09339">
    <property type="entry name" value="HTH_IclR"/>
    <property type="match status" value="1"/>
</dbReference>
<dbReference type="PROSITE" id="PS51078">
    <property type="entry name" value="ICLR_ED"/>
    <property type="match status" value="1"/>
</dbReference>
<organism evidence="6 7">
    <name type="scientific">Fusobacterium ulcerans</name>
    <dbReference type="NCBI Taxonomy" id="861"/>
    <lineage>
        <taxon>Bacteria</taxon>
        <taxon>Fusobacteriati</taxon>
        <taxon>Fusobacteriota</taxon>
        <taxon>Fusobacteriia</taxon>
        <taxon>Fusobacteriales</taxon>
        <taxon>Fusobacteriaceae</taxon>
        <taxon>Fusobacterium</taxon>
    </lineage>
</organism>
<gene>
    <name evidence="6" type="primary">iclR</name>
    <name evidence="6" type="ORF">NCTC12112_00792</name>
</gene>
<reference evidence="6 7" key="1">
    <citation type="submission" date="2018-06" db="EMBL/GenBank/DDBJ databases">
        <authorList>
            <consortium name="Pathogen Informatics"/>
            <person name="Doyle S."/>
        </authorList>
    </citation>
    <scope>NUCLEOTIDE SEQUENCE [LARGE SCALE GENOMIC DNA]</scope>
    <source>
        <strain evidence="6 7">NCTC12112</strain>
    </source>
</reference>
<dbReference type="GO" id="GO:0045892">
    <property type="term" value="P:negative regulation of DNA-templated transcription"/>
    <property type="evidence" value="ECO:0007669"/>
    <property type="project" value="TreeGrafter"/>
</dbReference>
<dbReference type="InterPro" id="IPR029016">
    <property type="entry name" value="GAF-like_dom_sf"/>
</dbReference>
<dbReference type="InterPro" id="IPR036388">
    <property type="entry name" value="WH-like_DNA-bd_sf"/>
</dbReference>
<dbReference type="GO" id="GO:0003700">
    <property type="term" value="F:DNA-binding transcription factor activity"/>
    <property type="evidence" value="ECO:0007669"/>
    <property type="project" value="TreeGrafter"/>
</dbReference>
<dbReference type="InterPro" id="IPR036390">
    <property type="entry name" value="WH_DNA-bd_sf"/>
</dbReference>
<dbReference type="PANTHER" id="PTHR30136:SF24">
    <property type="entry name" value="HTH-TYPE TRANSCRIPTIONAL REPRESSOR ALLR"/>
    <property type="match status" value="1"/>
</dbReference>
<dbReference type="AlphaFoldDB" id="A0AAX2J9I8"/>
<dbReference type="KEGG" id="ful:C4N20_11180"/>
<evidence type="ECO:0000259" key="4">
    <source>
        <dbReference type="PROSITE" id="PS51077"/>
    </source>
</evidence>
<dbReference type="GO" id="GO:0003677">
    <property type="term" value="F:DNA binding"/>
    <property type="evidence" value="ECO:0007669"/>
    <property type="project" value="UniProtKB-KW"/>
</dbReference>
<dbReference type="Gene3D" id="1.10.10.10">
    <property type="entry name" value="Winged helix-like DNA-binding domain superfamily/Winged helix DNA-binding domain"/>
    <property type="match status" value="1"/>
</dbReference>
<feature type="domain" description="IclR-ED" evidence="5">
    <location>
        <begin position="67"/>
        <end position="249"/>
    </location>
</feature>
<feature type="domain" description="HTH iclR-type" evidence="4">
    <location>
        <begin position="7"/>
        <end position="66"/>
    </location>
</feature>
<name>A0AAX2J9I8_9FUSO</name>
<keyword evidence="3" id="KW-0804">Transcription</keyword>
<dbReference type="SUPFAM" id="SSF46785">
    <property type="entry name" value="Winged helix' DNA-binding domain"/>
    <property type="match status" value="1"/>
</dbReference>
<evidence type="ECO:0000256" key="3">
    <source>
        <dbReference type="ARBA" id="ARBA00023163"/>
    </source>
</evidence>
<keyword evidence="2" id="KW-0238">DNA-binding</keyword>
<dbReference type="InterPro" id="IPR005471">
    <property type="entry name" value="Tscrpt_reg_IclR_N"/>
</dbReference>
<evidence type="ECO:0000256" key="1">
    <source>
        <dbReference type="ARBA" id="ARBA00023015"/>
    </source>
</evidence>
<dbReference type="InterPro" id="IPR014757">
    <property type="entry name" value="Tscrpt_reg_IclR_C"/>
</dbReference>
<sequence>METEKKVPAIEKADKIFKYLYYKESATQADISKDLGIPKATTNRLLSVLTELKYLNLEGREYKIGEKFYFFSNKHERYTLIKNIAYPYLEELSLKFKETFKISVLDEDKIRSIGKVESSDFIKISVSENAIFPLHAGAASKLLICQLSEGRLNKLLEKTLPKYTENTITDREELKRELLKININKLSFDNMEHSVNIRAVAVPILDSKNRIVAAVSCPCFPDSLTDERALKIAESMRKSCEEISKRLEYFNK</sequence>
<dbReference type="PROSITE" id="PS51077">
    <property type="entry name" value="HTH_ICLR"/>
    <property type="match status" value="1"/>
</dbReference>
<dbReference type="Pfam" id="PF01614">
    <property type="entry name" value="IclR_C"/>
    <property type="match status" value="1"/>
</dbReference>
<dbReference type="RefSeq" id="WP_005976379.1">
    <property type="nucleotide sequence ID" value="NZ_CABKNW010000001.1"/>
</dbReference>
<evidence type="ECO:0000256" key="2">
    <source>
        <dbReference type="ARBA" id="ARBA00023125"/>
    </source>
</evidence>
<proteinExistence type="predicted"/>
<accession>A0AAX2J9I8</accession>
<dbReference type="SMART" id="SM00346">
    <property type="entry name" value="HTH_ICLR"/>
    <property type="match status" value="1"/>
</dbReference>
<evidence type="ECO:0000313" key="6">
    <source>
        <dbReference type="EMBL" id="SQJ00512.1"/>
    </source>
</evidence>
<evidence type="ECO:0000259" key="5">
    <source>
        <dbReference type="PROSITE" id="PS51078"/>
    </source>
</evidence>
<dbReference type="EMBL" id="LS483487">
    <property type="protein sequence ID" value="SQJ00512.1"/>
    <property type="molecule type" value="Genomic_DNA"/>
</dbReference>
<evidence type="ECO:0000313" key="7">
    <source>
        <dbReference type="Proteomes" id="UP000249008"/>
    </source>
</evidence>
<protein>
    <submittedName>
        <fullName evidence="6">Acetate operon repressor</fullName>
    </submittedName>
</protein>
<dbReference type="Gene3D" id="3.30.450.40">
    <property type="match status" value="1"/>
</dbReference>
<dbReference type="GeneID" id="78455378"/>